<evidence type="ECO:0000256" key="4">
    <source>
        <dbReference type="ARBA" id="ARBA00023136"/>
    </source>
</evidence>
<evidence type="ECO:0000259" key="6">
    <source>
        <dbReference type="PROSITE" id="PS52015"/>
    </source>
</evidence>
<keyword evidence="3" id="KW-1133">Transmembrane helix</keyword>
<dbReference type="SUPFAM" id="SSF74653">
    <property type="entry name" value="TolA/TonB C-terminal domain"/>
    <property type="match status" value="1"/>
</dbReference>
<keyword evidence="8" id="KW-1185">Reference proteome</keyword>
<organism evidence="7 8">
    <name type="scientific">Sphingomonas canadensis</name>
    <dbReference type="NCBI Taxonomy" id="1219257"/>
    <lineage>
        <taxon>Bacteria</taxon>
        <taxon>Pseudomonadati</taxon>
        <taxon>Pseudomonadota</taxon>
        <taxon>Alphaproteobacteria</taxon>
        <taxon>Sphingomonadales</taxon>
        <taxon>Sphingomonadaceae</taxon>
        <taxon>Sphingomonas</taxon>
    </lineage>
</organism>
<dbReference type="Gene3D" id="3.30.1150.10">
    <property type="match status" value="1"/>
</dbReference>
<dbReference type="EMBL" id="JBHTJG010000010">
    <property type="protein sequence ID" value="MFD0948163.1"/>
    <property type="molecule type" value="Genomic_DNA"/>
</dbReference>
<dbReference type="PROSITE" id="PS52015">
    <property type="entry name" value="TONB_CTD"/>
    <property type="match status" value="1"/>
</dbReference>
<dbReference type="InterPro" id="IPR037682">
    <property type="entry name" value="TonB_C"/>
</dbReference>
<dbReference type="Proteomes" id="UP001596977">
    <property type="component" value="Unassembled WGS sequence"/>
</dbReference>
<protein>
    <submittedName>
        <fullName evidence="7">Energy transducer TonB</fullName>
    </submittedName>
</protein>
<gene>
    <name evidence="7" type="ORF">ACFQ1E_17610</name>
</gene>
<comment type="caution">
    <text evidence="7">The sequence shown here is derived from an EMBL/GenBank/DDBJ whole genome shotgun (WGS) entry which is preliminary data.</text>
</comment>
<name>A0ABW3H9N3_9SPHN</name>
<evidence type="ECO:0000256" key="5">
    <source>
        <dbReference type="SAM" id="MobiDB-lite"/>
    </source>
</evidence>
<evidence type="ECO:0000256" key="3">
    <source>
        <dbReference type="ARBA" id="ARBA00022989"/>
    </source>
</evidence>
<dbReference type="Pfam" id="PF03544">
    <property type="entry name" value="TonB_C"/>
    <property type="match status" value="1"/>
</dbReference>
<accession>A0ABW3H9N3</accession>
<dbReference type="NCBIfam" id="TIGR01352">
    <property type="entry name" value="tonB_Cterm"/>
    <property type="match status" value="1"/>
</dbReference>
<sequence>MVDILSCFCLVLQKMMTLRKNSMVLGLVLLCMTAPVHSQESGGGGASLPEAGVPEEQDLPEFPVKRAAPREMPSLWITDSSYPPESRSAGHQGMVGFELSISPKGRVTDCQIVKSSGHKALDEATCYLMRKRGRFIPARDASGNAVADKWRSRFNWMLSF</sequence>
<evidence type="ECO:0000313" key="7">
    <source>
        <dbReference type="EMBL" id="MFD0948163.1"/>
    </source>
</evidence>
<comment type="subcellular location">
    <subcellularLocation>
        <location evidence="1">Membrane</location>
        <topology evidence="1">Single-pass membrane protein</topology>
    </subcellularLocation>
</comment>
<proteinExistence type="predicted"/>
<evidence type="ECO:0000256" key="1">
    <source>
        <dbReference type="ARBA" id="ARBA00004167"/>
    </source>
</evidence>
<dbReference type="InterPro" id="IPR006260">
    <property type="entry name" value="TonB/TolA_C"/>
</dbReference>
<dbReference type="RefSeq" id="WP_264946012.1">
    <property type="nucleotide sequence ID" value="NZ_JAPDRA010000010.1"/>
</dbReference>
<reference evidence="8" key="1">
    <citation type="journal article" date="2019" name="Int. J. Syst. Evol. Microbiol.">
        <title>The Global Catalogue of Microorganisms (GCM) 10K type strain sequencing project: providing services to taxonomists for standard genome sequencing and annotation.</title>
        <authorList>
            <consortium name="The Broad Institute Genomics Platform"/>
            <consortium name="The Broad Institute Genome Sequencing Center for Infectious Disease"/>
            <person name="Wu L."/>
            <person name="Ma J."/>
        </authorList>
    </citation>
    <scope>NUCLEOTIDE SEQUENCE [LARGE SCALE GENOMIC DNA]</scope>
    <source>
        <strain evidence="8">CCUG 62982</strain>
    </source>
</reference>
<feature type="domain" description="TonB C-terminal" evidence="6">
    <location>
        <begin position="67"/>
        <end position="160"/>
    </location>
</feature>
<feature type="region of interest" description="Disordered" evidence="5">
    <location>
        <begin position="41"/>
        <end position="67"/>
    </location>
</feature>
<keyword evidence="4" id="KW-0472">Membrane</keyword>
<evidence type="ECO:0000256" key="2">
    <source>
        <dbReference type="ARBA" id="ARBA00022692"/>
    </source>
</evidence>
<evidence type="ECO:0000313" key="8">
    <source>
        <dbReference type="Proteomes" id="UP001596977"/>
    </source>
</evidence>
<keyword evidence="2" id="KW-0812">Transmembrane</keyword>